<name>A0A4D7BML0_9HYPH</name>
<evidence type="ECO:0000259" key="1">
    <source>
        <dbReference type="Pfam" id="PF10090"/>
    </source>
</evidence>
<sequence>MADSARSPVTLDGLDLAALVASRVCHDVISPVGAIVNGLELMEDGADEATAELALDLIRKSAKTASARLQFCRIAFGAAGSAGSAIDTRDAQMVATNFFNDERTSVDWQVPAAYLPKNRVKLLLNLLMLGAAAIPRGGVIRVETVGEGDETGFAVIVTGINSRIPPHAAELLAGIPGNEQGTIDAHAIQPFYAGLLARAAGMTVTIEKIDDKVALRAV</sequence>
<protein>
    <submittedName>
        <fullName evidence="2">Histidine phosphotransferase</fullName>
    </submittedName>
</protein>
<dbReference type="Gene3D" id="1.10.287.130">
    <property type="match status" value="1"/>
</dbReference>
<keyword evidence="2" id="KW-0808">Transferase</keyword>
<dbReference type="OrthoDB" id="9803702at2"/>
<dbReference type="AlphaFoldDB" id="A0A4D7BML0"/>
<dbReference type="Gene3D" id="3.30.565.10">
    <property type="entry name" value="Histidine kinase-like ATPase, C-terminal domain"/>
    <property type="match status" value="1"/>
</dbReference>
<evidence type="ECO:0000313" key="2">
    <source>
        <dbReference type="EMBL" id="QCI69037.1"/>
    </source>
</evidence>
<dbReference type="EMBL" id="CP039690">
    <property type="protein sequence ID" value="QCI69037.1"/>
    <property type="molecule type" value="Genomic_DNA"/>
</dbReference>
<gene>
    <name evidence="2" type="ORF">E8M01_04215</name>
</gene>
<proteinExistence type="predicted"/>
<dbReference type="Proteomes" id="UP000298781">
    <property type="component" value="Chromosome"/>
</dbReference>
<dbReference type="InterPro" id="IPR018762">
    <property type="entry name" value="ChpT_C"/>
</dbReference>
<accession>A0A4D7BML0</accession>
<dbReference type="GO" id="GO:0016740">
    <property type="term" value="F:transferase activity"/>
    <property type="evidence" value="ECO:0007669"/>
    <property type="project" value="UniProtKB-KW"/>
</dbReference>
<evidence type="ECO:0000313" key="3">
    <source>
        <dbReference type="Proteomes" id="UP000298781"/>
    </source>
</evidence>
<dbReference type="NCBIfam" id="NF046018">
    <property type="entry name" value="HisPtaseChptBrucRhz"/>
    <property type="match status" value="1"/>
</dbReference>
<dbReference type="KEGG" id="pstg:E8M01_04215"/>
<organism evidence="2 3">
    <name type="scientific">Phreatobacter stygius</name>
    <dbReference type="NCBI Taxonomy" id="1940610"/>
    <lineage>
        <taxon>Bacteria</taxon>
        <taxon>Pseudomonadati</taxon>
        <taxon>Pseudomonadota</taxon>
        <taxon>Alphaproteobacteria</taxon>
        <taxon>Hyphomicrobiales</taxon>
        <taxon>Phreatobacteraceae</taxon>
        <taxon>Phreatobacter</taxon>
    </lineage>
</organism>
<feature type="domain" description="Histidine phosphotransferase ChpT C-terminal" evidence="1">
    <location>
        <begin position="88"/>
        <end position="211"/>
    </location>
</feature>
<dbReference type="InterPro" id="IPR036890">
    <property type="entry name" value="HATPase_C_sf"/>
</dbReference>
<keyword evidence="3" id="KW-1185">Reference proteome</keyword>
<dbReference type="Pfam" id="PF10090">
    <property type="entry name" value="HPTransfase"/>
    <property type="match status" value="1"/>
</dbReference>
<reference evidence="2 3" key="1">
    <citation type="submission" date="2019-04" db="EMBL/GenBank/DDBJ databases">
        <title>Phreatobacter aquaticus sp. nov.</title>
        <authorList>
            <person name="Choi A."/>
        </authorList>
    </citation>
    <scope>NUCLEOTIDE SEQUENCE [LARGE SCALE GENOMIC DNA]</scope>
    <source>
        <strain evidence="2 3">KCTC 52518</strain>
    </source>
</reference>